<keyword evidence="1" id="KW-0812">Transmembrane</keyword>
<keyword evidence="1" id="KW-0472">Membrane</keyword>
<feature type="transmembrane region" description="Helical" evidence="1">
    <location>
        <begin position="153"/>
        <end position="176"/>
    </location>
</feature>
<dbReference type="EMBL" id="BJYF01000011">
    <property type="protein sequence ID" value="GEN60161.1"/>
    <property type="molecule type" value="Genomic_DNA"/>
</dbReference>
<evidence type="ECO:0000313" key="3">
    <source>
        <dbReference type="Proteomes" id="UP000321635"/>
    </source>
</evidence>
<protein>
    <recommendedName>
        <fullName evidence="4">MFS transporter</fullName>
    </recommendedName>
</protein>
<accession>A0A511XBA8</accession>
<organism evidence="2 3">
    <name type="scientific">Acetobacter nitrogenifigens DSM 23921 = NBRC 105050</name>
    <dbReference type="NCBI Taxonomy" id="1120919"/>
    <lineage>
        <taxon>Bacteria</taxon>
        <taxon>Pseudomonadati</taxon>
        <taxon>Pseudomonadota</taxon>
        <taxon>Alphaproteobacteria</taxon>
        <taxon>Acetobacterales</taxon>
        <taxon>Acetobacteraceae</taxon>
        <taxon>Acetobacter</taxon>
    </lineage>
</organism>
<feature type="transmembrane region" description="Helical" evidence="1">
    <location>
        <begin position="223"/>
        <end position="245"/>
    </location>
</feature>
<feature type="transmembrane region" description="Helical" evidence="1">
    <location>
        <begin position="118"/>
        <end position="141"/>
    </location>
</feature>
<proteinExistence type="predicted"/>
<feature type="transmembrane region" description="Helical" evidence="1">
    <location>
        <begin position="372"/>
        <end position="393"/>
    </location>
</feature>
<dbReference type="AlphaFoldDB" id="A0A511XBA8"/>
<feature type="transmembrane region" description="Helical" evidence="1">
    <location>
        <begin position="92"/>
        <end position="112"/>
    </location>
</feature>
<dbReference type="SUPFAM" id="SSF103473">
    <property type="entry name" value="MFS general substrate transporter"/>
    <property type="match status" value="1"/>
</dbReference>
<dbReference type="Proteomes" id="UP000321635">
    <property type="component" value="Unassembled WGS sequence"/>
</dbReference>
<feature type="transmembrane region" description="Helical" evidence="1">
    <location>
        <begin position="67"/>
        <end position="85"/>
    </location>
</feature>
<feature type="transmembrane region" description="Helical" evidence="1">
    <location>
        <begin position="257"/>
        <end position="280"/>
    </location>
</feature>
<feature type="transmembrane region" description="Helical" evidence="1">
    <location>
        <begin position="182"/>
        <end position="202"/>
    </location>
</feature>
<name>A0A511XBA8_9PROT</name>
<dbReference type="InterPro" id="IPR036259">
    <property type="entry name" value="MFS_trans_sf"/>
</dbReference>
<feature type="transmembrane region" description="Helical" evidence="1">
    <location>
        <begin position="349"/>
        <end position="366"/>
    </location>
</feature>
<reference evidence="2 3" key="1">
    <citation type="submission" date="2019-07" db="EMBL/GenBank/DDBJ databases">
        <title>Whole genome shotgun sequence of Acetobacter nitrogenifigens NBRC 105050.</title>
        <authorList>
            <person name="Hosoyama A."/>
            <person name="Uohara A."/>
            <person name="Ohji S."/>
            <person name="Ichikawa N."/>
        </authorList>
    </citation>
    <scope>NUCLEOTIDE SEQUENCE [LARGE SCALE GENOMIC DNA]</scope>
    <source>
        <strain evidence="2 3">NBRC 105050</strain>
    </source>
</reference>
<feature type="transmembrane region" description="Helical" evidence="1">
    <location>
        <begin position="287"/>
        <end position="308"/>
    </location>
</feature>
<dbReference type="Gene3D" id="1.20.1250.20">
    <property type="entry name" value="MFS general substrate transporter like domains"/>
    <property type="match status" value="2"/>
</dbReference>
<evidence type="ECO:0008006" key="4">
    <source>
        <dbReference type="Google" id="ProtNLM"/>
    </source>
</evidence>
<dbReference type="RefSeq" id="WP_051291957.1">
    <property type="nucleotide sequence ID" value="NZ_AUBI01000003.1"/>
</dbReference>
<comment type="caution">
    <text evidence="2">The sequence shown here is derived from an EMBL/GenBank/DDBJ whole genome shotgun (WGS) entry which is preliminary data.</text>
</comment>
<evidence type="ECO:0000256" key="1">
    <source>
        <dbReference type="SAM" id="Phobius"/>
    </source>
</evidence>
<gene>
    <name evidence="2" type="ORF">ANI02nite_20450</name>
</gene>
<evidence type="ECO:0000313" key="2">
    <source>
        <dbReference type="EMBL" id="GEN60161.1"/>
    </source>
</evidence>
<dbReference type="OrthoDB" id="7216247at2"/>
<keyword evidence="3" id="KW-1185">Reference proteome</keyword>
<feature type="transmembrane region" description="Helical" evidence="1">
    <location>
        <begin position="314"/>
        <end position="337"/>
    </location>
</feature>
<sequence>MTMDSYAEFPSESSVNASAASPAGAVLPLPVLIGACIGSGTAHLASSAMPFQVDALMTGANFSATNSGWFGFFEIIALSLTMIALSRLHRPLPPVVTAIAGAALGAIANILLFSVARSTLACWGCAILIGVASGSLARSYIQAVSASRNVDRVYSIASGGGLIVIVGAISLVPLATRLCGPLGAFLAFCAPMLVATPLLLMLRKAPHAAAAHERAPLRLSAGGVALVFMWTLSSLGQSVAWSFAGRVGAHLALSEKFIVTLSSVGIIAGVLGSFGGAVIATMLPRSVVLLSSLVGVAAACFFSCAAWSPWSYAIAITGFWVFSMLSYAYLLGSAASLDDTGKAGTLCSGMDRLGFALGAPLGGLVVDHGSFLTLALMAAGVAGLAIPFCYPVLHRELRAAL</sequence>
<keyword evidence="1" id="KW-1133">Transmembrane helix</keyword>
<dbReference type="STRING" id="1120919.GCA_000429165_01017"/>